<dbReference type="InterPro" id="IPR022385">
    <property type="entry name" value="Rhs_assc_core"/>
</dbReference>
<dbReference type="RefSeq" id="WP_245783676.1">
    <property type="nucleotide sequence ID" value="NZ_FOMQ01000009.1"/>
</dbReference>
<proteinExistence type="predicted"/>
<dbReference type="EMBL" id="FOMQ01000009">
    <property type="protein sequence ID" value="SFD94548.1"/>
    <property type="molecule type" value="Genomic_DNA"/>
</dbReference>
<protein>
    <submittedName>
        <fullName evidence="1">RHS repeat-associated core domain-containing protein</fullName>
    </submittedName>
</protein>
<dbReference type="PANTHER" id="PTHR32305:SF15">
    <property type="entry name" value="PROTEIN RHSA-RELATED"/>
    <property type="match status" value="1"/>
</dbReference>
<dbReference type="PRINTS" id="PR00394">
    <property type="entry name" value="RHSPROTEIN"/>
</dbReference>
<dbReference type="NCBIfam" id="TIGR03696">
    <property type="entry name" value="Rhs_assc_core"/>
    <property type="match status" value="1"/>
</dbReference>
<evidence type="ECO:0000313" key="1">
    <source>
        <dbReference type="EMBL" id="SFD94548.1"/>
    </source>
</evidence>
<dbReference type="STRING" id="32040.SAMN04489710_109150"/>
<dbReference type="PANTHER" id="PTHR32305">
    <property type="match status" value="1"/>
</dbReference>
<keyword evidence="2" id="KW-1185">Reference proteome</keyword>
<reference evidence="2" key="1">
    <citation type="submission" date="2016-10" db="EMBL/GenBank/DDBJ databases">
        <authorList>
            <person name="Varghese N."/>
            <person name="Submissions S."/>
        </authorList>
    </citation>
    <scope>NUCLEOTIDE SEQUENCE [LARGE SCALE GENOMIC DNA]</scope>
    <source>
        <strain evidence="2">DSM 7481</strain>
    </source>
</reference>
<sequence>QNLRLQGQYLDRETGLHYNTFRYYDPDMGRFISPDPIGLAGGLNLQQYAVNPLSWIDPLGLSDTPIVVIGEGQASADEAAKLLRQQGLNAESMRHPKMQWRGGRLYDGMPDAEFEKAVQWNKEWLRKKIEAGYRVVDIGPDGRATPSRFYVAELDAVRETGAPKITLKKFANGETVAQMRNRIKSC</sequence>
<dbReference type="InterPro" id="IPR050708">
    <property type="entry name" value="T6SS_VgrG/RHS"/>
</dbReference>
<organism evidence="1 2">
    <name type="scientific">Paracidovorax konjaci</name>
    <dbReference type="NCBI Taxonomy" id="32040"/>
    <lineage>
        <taxon>Bacteria</taxon>
        <taxon>Pseudomonadati</taxon>
        <taxon>Pseudomonadota</taxon>
        <taxon>Betaproteobacteria</taxon>
        <taxon>Burkholderiales</taxon>
        <taxon>Comamonadaceae</taxon>
        <taxon>Paracidovorax</taxon>
    </lineage>
</organism>
<accession>A0A1I1WJH7</accession>
<dbReference type="Gene3D" id="2.180.10.10">
    <property type="entry name" value="RHS repeat-associated core"/>
    <property type="match status" value="1"/>
</dbReference>
<gene>
    <name evidence="1" type="ORF">SAMN04489710_109150</name>
</gene>
<dbReference type="Proteomes" id="UP000199517">
    <property type="component" value="Unassembled WGS sequence"/>
</dbReference>
<name>A0A1I1WJH7_9BURK</name>
<feature type="non-terminal residue" evidence="1">
    <location>
        <position position="1"/>
    </location>
</feature>
<dbReference type="AlphaFoldDB" id="A0A1I1WJH7"/>
<evidence type="ECO:0000313" key="2">
    <source>
        <dbReference type="Proteomes" id="UP000199517"/>
    </source>
</evidence>